<name>A0A4Y8PBY7_9BACT</name>
<gene>
    <name evidence="1" type="ORF">A7Q10_08370</name>
</gene>
<keyword evidence="2" id="KW-1185">Reference proteome</keyword>
<evidence type="ECO:0000313" key="2">
    <source>
        <dbReference type="Proteomes" id="UP000297713"/>
    </source>
</evidence>
<dbReference type="EMBL" id="LXQC01000140">
    <property type="protein sequence ID" value="TFE68495.1"/>
    <property type="molecule type" value="Genomic_DNA"/>
</dbReference>
<sequence>MKNIVFILFFFIGFYFLGQGAIIPTSKGQRLTILSSIEQAKSIPPGKTFAIICGKCKGVWMTTVKKASKEHLTWFDPGQLQNCPGLCQGIIQSRQTKDKKNHFFCNHCGEHSAFACCSS</sequence>
<protein>
    <submittedName>
        <fullName evidence="1">Uncharacterized protein</fullName>
    </submittedName>
</protein>
<dbReference type="AlphaFoldDB" id="A0A4Y8PBY7"/>
<evidence type="ECO:0000313" key="1">
    <source>
        <dbReference type="EMBL" id="TFE68495.1"/>
    </source>
</evidence>
<comment type="caution">
    <text evidence="1">The sequence shown here is derived from an EMBL/GenBank/DDBJ whole genome shotgun (WGS) entry which is preliminary data.</text>
</comment>
<dbReference type="Proteomes" id="UP000297713">
    <property type="component" value="Unassembled WGS sequence"/>
</dbReference>
<dbReference type="OrthoDB" id="198861at2"/>
<reference evidence="1 2" key="1">
    <citation type="submission" date="2016-05" db="EMBL/GenBank/DDBJ databases">
        <title>Diversity and Homogeneity among Thermoacidophilic Verrucomicrobia Methanotrophs Linked with Geographical Origin.</title>
        <authorList>
            <person name="Erikstad H.-A."/>
            <person name="Smestad N.B."/>
            <person name="Ceballos R.M."/>
            <person name="Birkeland N.-K."/>
        </authorList>
    </citation>
    <scope>NUCLEOTIDE SEQUENCE [LARGE SCALE GENOMIC DNA]</scope>
    <source>
        <strain evidence="1 2">Phi</strain>
    </source>
</reference>
<organism evidence="1 2">
    <name type="scientific">Methylacidiphilum caldifontis</name>
    <dbReference type="NCBI Taxonomy" id="2795386"/>
    <lineage>
        <taxon>Bacteria</taxon>
        <taxon>Pseudomonadati</taxon>
        <taxon>Verrucomicrobiota</taxon>
        <taxon>Methylacidiphilae</taxon>
        <taxon>Methylacidiphilales</taxon>
        <taxon>Methylacidiphilaceae</taxon>
        <taxon>Methylacidiphilum (ex Ratnadevi et al. 2023)</taxon>
    </lineage>
</organism>
<accession>A0A4Y8PBY7</accession>
<dbReference type="RefSeq" id="WP_134440148.1">
    <property type="nucleotide sequence ID" value="NZ_CP065957.1"/>
</dbReference>
<proteinExistence type="predicted"/>